<evidence type="ECO:0000256" key="1">
    <source>
        <dbReference type="SAM" id="MobiDB-lite"/>
    </source>
</evidence>
<feature type="region of interest" description="Disordered" evidence="1">
    <location>
        <begin position="48"/>
        <end position="110"/>
    </location>
</feature>
<gene>
    <name evidence="2" type="ORF">M0R45_022323</name>
</gene>
<evidence type="ECO:0000313" key="3">
    <source>
        <dbReference type="Proteomes" id="UP001457282"/>
    </source>
</evidence>
<dbReference type="EMBL" id="JBEDUW010000004">
    <property type="protein sequence ID" value="KAK9935213.1"/>
    <property type="molecule type" value="Genomic_DNA"/>
</dbReference>
<reference evidence="2 3" key="1">
    <citation type="journal article" date="2023" name="G3 (Bethesda)">
        <title>A chromosome-length genome assembly and annotation of blackberry (Rubus argutus, cv. 'Hillquist').</title>
        <authorList>
            <person name="Bruna T."/>
            <person name="Aryal R."/>
            <person name="Dudchenko O."/>
            <person name="Sargent D.J."/>
            <person name="Mead D."/>
            <person name="Buti M."/>
            <person name="Cavallini A."/>
            <person name="Hytonen T."/>
            <person name="Andres J."/>
            <person name="Pham M."/>
            <person name="Weisz D."/>
            <person name="Mascagni F."/>
            <person name="Usai G."/>
            <person name="Natali L."/>
            <person name="Bassil N."/>
            <person name="Fernandez G.E."/>
            <person name="Lomsadze A."/>
            <person name="Armour M."/>
            <person name="Olukolu B."/>
            <person name="Poorten T."/>
            <person name="Britton C."/>
            <person name="Davik J."/>
            <person name="Ashrafi H."/>
            <person name="Aiden E.L."/>
            <person name="Borodovsky M."/>
            <person name="Worthington M."/>
        </authorList>
    </citation>
    <scope>NUCLEOTIDE SEQUENCE [LARGE SCALE GENOMIC DNA]</scope>
    <source>
        <strain evidence="2">PI 553951</strain>
    </source>
</reference>
<name>A0AAW1XE50_RUBAR</name>
<comment type="caution">
    <text evidence="2">The sequence shown here is derived from an EMBL/GenBank/DDBJ whole genome shotgun (WGS) entry which is preliminary data.</text>
</comment>
<sequence>MAQPGGNENYSNPPQFALGVVLMFTRGSSVRFSSAVDDVEWPRNCLDSAINEERSLSTGGGGGSIGGRGRREREQKQPQPHPISSQLGPSRWNRRWLSPEETKTAPTRLW</sequence>
<dbReference type="AlphaFoldDB" id="A0AAW1XE50"/>
<dbReference type="Proteomes" id="UP001457282">
    <property type="component" value="Unassembled WGS sequence"/>
</dbReference>
<protein>
    <submittedName>
        <fullName evidence="2">Uncharacterized protein</fullName>
    </submittedName>
</protein>
<keyword evidence="3" id="KW-1185">Reference proteome</keyword>
<accession>A0AAW1XE50</accession>
<evidence type="ECO:0000313" key="2">
    <source>
        <dbReference type="EMBL" id="KAK9935213.1"/>
    </source>
</evidence>
<proteinExistence type="predicted"/>
<organism evidence="2 3">
    <name type="scientific">Rubus argutus</name>
    <name type="common">Southern blackberry</name>
    <dbReference type="NCBI Taxonomy" id="59490"/>
    <lineage>
        <taxon>Eukaryota</taxon>
        <taxon>Viridiplantae</taxon>
        <taxon>Streptophyta</taxon>
        <taxon>Embryophyta</taxon>
        <taxon>Tracheophyta</taxon>
        <taxon>Spermatophyta</taxon>
        <taxon>Magnoliopsida</taxon>
        <taxon>eudicotyledons</taxon>
        <taxon>Gunneridae</taxon>
        <taxon>Pentapetalae</taxon>
        <taxon>rosids</taxon>
        <taxon>fabids</taxon>
        <taxon>Rosales</taxon>
        <taxon>Rosaceae</taxon>
        <taxon>Rosoideae</taxon>
        <taxon>Rosoideae incertae sedis</taxon>
        <taxon>Rubus</taxon>
    </lineage>
</organism>
<feature type="compositionally biased region" description="Gly residues" evidence="1">
    <location>
        <begin position="58"/>
        <end position="67"/>
    </location>
</feature>